<dbReference type="EMBL" id="HBUF01646628">
    <property type="protein sequence ID" value="CAG6786048.1"/>
    <property type="molecule type" value="Transcribed_RNA"/>
</dbReference>
<dbReference type="EMBL" id="HBUF01308425">
    <property type="protein sequence ID" value="CAG6692684.1"/>
    <property type="molecule type" value="Transcribed_RNA"/>
</dbReference>
<reference evidence="2" key="1">
    <citation type="submission" date="2021-05" db="EMBL/GenBank/DDBJ databases">
        <authorList>
            <person name="Alioto T."/>
            <person name="Alioto T."/>
            <person name="Gomez Garrido J."/>
        </authorList>
    </citation>
    <scope>NUCLEOTIDE SEQUENCE</scope>
</reference>
<accession>A0A8D8TRN2</accession>
<organism evidence="2">
    <name type="scientific">Cacopsylla melanoneura</name>
    <dbReference type="NCBI Taxonomy" id="428564"/>
    <lineage>
        <taxon>Eukaryota</taxon>
        <taxon>Metazoa</taxon>
        <taxon>Ecdysozoa</taxon>
        <taxon>Arthropoda</taxon>
        <taxon>Hexapoda</taxon>
        <taxon>Insecta</taxon>
        <taxon>Pterygota</taxon>
        <taxon>Neoptera</taxon>
        <taxon>Paraneoptera</taxon>
        <taxon>Hemiptera</taxon>
        <taxon>Sternorrhyncha</taxon>
        <taxon>Psylloidea</taxon>
        <taxon>Psyllidae</taxon>
        <taxon>Psyllinae</taxon>
        <taxon>Cacopsylla</taxon>
    </lineage>
</organism>
<dbReference type="EMBL" id="HBUF01308422">
    <property type="protein sequence ID" value="CAG6692678.1"/>
    <property type="molecule type" value="Transcribed_RNA"/>
</dbReference>
<dbReference type="EMBL" id="HBUF01646631">
    <property type="protein sequence ID" value="CAG6786056.1"/>
    <property type="molecule type" value="Transcribed_RNA"/>
</dbReference>
<evidence type="ECO:0000313" key="2">
    <source>
        <dbReference type="EMBL" id="CAG6692678.1"/>
    </source>
</evidence>
<dbReference type="EMBL" id="HBUF01360698">
    <property type="protein sequence ID" value="CAG6720563.1"/>
    <property type="molecule type" value="Transcribed_RNA"/>
</dbReference>
<dbReference type="EMBL" id="HBUF01646629">
    <property type="protein sequence ID" value="CAG6786050.1"/>
    <property type="molecule type" value="Transcribed_RNA"/>
</dbReference>
<dbReference type="EMBL" id="HBUF01646634">
    <property type="protein sequence ID" value="CAG6786062.1"/>
    <property type="molecule type" value="Transcribed_RNA"/>
</dbReference>
<dbReference type="EMBL" id="HBUF01360697">
    <property type="protein sequence ID" value="CAG6720561.1"/>
    <property type="molecule type" value="Transcribed_RNA"/>
</dbReference>
<dbReference type="EMBL" id="HBUF01646632">
    <property type="protein sequence ID" value="CAG6786058.1"/>
    <property type="molecule type" value="Transcribed_RNA"/>
</dbReference>
<protein>
    <submittedName>
        <fullName evidence="2">Uncharacterized protein</fullName>
    </submittedName>
</protein>
<proteinExistence type="predicted"/>
<evidence type="ECO:0000256" key="1">
    <source>
        <dbReference type="SAM" id="Phobius"/>
    </source>
</evidence>
<dbReference type="AlphaFoldDB" id="A0A8D8TRN2"/>
<dbReference type="EMBL" id="HBUF01308423">
    <property type="protein sequence ID" value="CAG6692680.1"/>
    <property type="molecule type" value="Transcribed_RNA"/>
</dbReference>
<feature type="transmembrane region" description="Helical" evidence="1">
    <location>
        <begin position="34"/>
        <end position="52"/>
    </location>
</feature>
<name>A0A8D8TRN2_9HEMI</name>
<keyword evidence="1" id="KW-0812">Transmembrane</keyword>
<dbReference type="EMBL" id="HBUF01360699">
    <property type="protein sequence ID" value="CAG6720565.1"/>
    <property type="molecule type" value="Transcribed_RNA"/>
</dbReference>
<feature type="transmembrane region" description="Helical" evidence="1">
    <location>
        <begin position="7"/>
        <end position="28"/>
    </location>
</feature>
<dbReference type="EMBL" id="HBUF01646633">
    <property type="protein sequence ID" value="CAG6786060.1"/>
    <property type="molecule type" value="Transcribed_RNA"/>
</dbReference>
<dbReference type="EMBL" id="HBUF01646630">
    <property type="protein sequence ID" value="CAG6786053.1"/>
    <property type="molecule type" value="Transcribed_RNA"/>
</dbReference>
<dbReference type="EMBL" id="HBUF01360700">
    <property type="protein sequence ID" value="CAG6720567.1"/>
    <property type="molecule type" value="Transcribed_RNA"/>
</dbReference>
<dbReference type="EMBL" id="HBUF01308424">
    <property type="protein sequence ID" value="CAG6692682.1"/>
    <property type="molecule type" value="Transcribed_RNA"/>
</dbReference>
<keyword evidence="1" id="KW-0472">Membrane</keyword>
<keyword evidence="1" id="KW-1133">Transmembrane helix</keyword>
<sequence length="135" mass="15691">MDPTGTIMRMAITLMRIMNTAMIIGFHLLEEHSLLLLLIISLCPTSLPHWIMKNYGRDKPGTLKMFLVMRTSLAHFTTLTLVDEQVTLFPLCLLVNEALFEKEYRNRFCASHCVKNEFSVFCSVRKCWELLNKHI</sequence>